<dbReference type="AlphaFoldDB" id="A0A0H2WLI0"/>
<dbReference type="EMBL" id="CP000010">
    <property type="protein sequence ID" value="AAU50019.1"/>
    <property type="molecule type" value="Genomic_DNA"/>
</dbReference>
<accession>A0A0H2WLI0</accession>
<gene>
    <name evidence="1" type="ordered locus">BMA2102</name>
</gene>
<name>A0A0H2WLI0_BURMA</name>
<reference evidence="1 2" key="1">
    <citation type="journal article" date="2004" name="Proc. Natl. Acad. Sci. U.S.A.">
        <title>Structural flexibility in the Burkholderia mallei genome.</title>
        <authorList>
            <person name="Nierman W.C."/>
            <person name="DeShazer D."/>
            <person name="Kim H.S."/>
            <person name="Tettelin H."/>
            <person name="Nelson K.E."/>
            <person name="Feldblyum T."/>
            <person name="Ulrich R.L."/>
            <person name="Ronning C.M."/>
            <person name="Brinkac L.M."/>
            <person name="Daugherty S.C."/>
            <person name="Davidsen T.D."/>
            <person name="Deboy R.T."/>
            <person name="Dimitrov G."/>
            <person name="Dodson R.J."/>
            <person name="Durkin A.S."/>
            <person name="Gwinn M.L."/>
            <person name="Haft D.H."/>
            <person name="Khouri H."/>
            <person name="Kolonay J.F."/>
            <person name="Madupu R."/>
            <person name="Mohammoud Y."/>
            <person name="Nelson W.C."/>
            <person name="Radune D."/>
            <person name="Romero C.M."/>
            <person name="Sarria S."/>
            <person name="Selengut J."/>
            <person name="Shamblin C."/>
            <person name="Sullivan S.A."/>
            <person name="White O."/>
            <person name="Yu Y."/>
            <person name="Zafar N."/>
            <person name="Zhou L."/>
            <person name="Fraser C.M."/>
        </authorList>
    </citation>
    <scope>NUCLEOTIDE SEQUENCE [LARGE SCALE GENOMIC DNA]</scope>
    <source>
        <strain evidence="1 2">ATCC 23344</strain>
    </source>
</reference>
<sequence>MHRIYSLRPACVDKRRGALLEVQRAGCVDLAVGAFSRLRGIAGSLPLCPAVRCSFRADPAASSVVMRG</sequence>
<evidence type="ECO:0000313" key="2">
    <source>
        <dbReference type="Proteomes" id="UP000006693"/>
    </source>
</evidence>
<keyword evidence="2" id="KW-1185">Reference proteome</keyword>
<organism evidence="1 2">
    <name type="scientific">Burkholderia mallei (strain ATCC 23344)</name>
    <dbReference type="NCBI Taxonomy" id="243160"/>
    <lineage>
        <taxon>Bacteria</taxon>
        <taxon>Pseudomonadati</taxon>
        <taxon>Pseudomonadota</taxon>
        <taxon>Betaproteobacteria</taxon>
        <taxon>Burkholderiales</taxon>
        <taxon>Burkholderiaceae</taxon>
        <taxon>Burkholderia</taxon>
        <taxon>pseudomallei group</taxon>
    </lineage>
</organism>
<evidence type="ECO:0000313" key="1">
    <source>
        <dbReference type="EMBL" id="AAU50019.1"/>
    </source>
</evidence>
<protein>
    <submittedName>
        <fullName evidence="1">Uncharacterized protein</fullName>
    </submittedName>
</protein>
<dbReference type="HOGENOM" id="CLU_2785883_0_0_4"/>
<proteinExistence type="predicted"/>
<dbReference type="Proteomes" id="UP000006693">
    <property type="component" value="Chromosome 1"/>
</dbReference>
<dbReference type="KEGG" id="bma:BMA2102"/>